<evidence type="ECO:0000313" key="1">
    <source>
        <dbReference type="EMBL" id="RSN67385.1"/>
    </source>
</evidence>
<dbReference type="AlphaFoldDB" id="A0A429G0V8"/>
<organism evidence="1 2">
    <name type="scientific">Candidatus Korarchaeum cryptofilum</name>
    <dbReference type="NCBI Taxonomy" id="498846"/>
    <lineage>
        <taxon>Archaea</taxon>
        <taxon>Thermoproteota</taxon>
        <taxon>Candidatus Korarchaeia</taxon>
        <taxon>Candidatus Korarchaeales</taxon>
        <taxon>Candidatus Korarchaeaceae</taxon>
        <taxon>Candidatus Korarchaeum</taxon>
    </lineage>
</organism>
<sequence>MEREIEEKGKELIILVSPICEESLEASMKLRKWARERGYSIREVSALEDEGLSIIIDLNVKRLPALISNGRLISQGKIPEDLDSLLGDLV</sequence>
<proteinExistence type="predicted"/>
<reference evidence="1 2" key="1">
    <citation type="submission" date="2018-10" db="EMBL/GenBank/DDBJ databases">
        <title>Co-occurring genomic capacity for anaerobic methane metabolism and dissimilatory sulfite reduction discovered in the Korarchaeota.</title>
        <authorList>
            <person name="Mckay L.J."/>
            <person name="Dlakic M."/>
            <person name="Fields M.W."/>
            <person name="Delmont T.O."/>
            <person name="Eren A.M."/>
            <person name="Jay Z.J."/>
            <person name="Klingelsmith K.B."/>
            <person name="Rusch D.B."/>
            <person name="Inskeep W.P."/>
        </authorList>
    </citation>
    <scope>NUCLEOTIDE SEQUENCE [LARGE SCALE GENOMIC DNA]</scope>
    <source>
        <strain evidence="1 2">WS</strain>
    </source>
</reference>
<dbReference type="EMBL" id="RCOR01000044">
    <property type="protein sequence ID" value="RSN67385.1"/>
    <property type="molecule type" value="Genomic_DNA"/>
</dbReference>
<evidence type="ECO:0000313" key="2">
    <source>
        <dbReference type="Proteomes" id="UP000278149"/>
    </source>
</evidence>
<dbReference type="Proteomes" id="UP000278149">
    <property type="component" value="Unassembled WGS sequence"/>
</dbReference>
<comment type="caution">
    <text evidence="1">The sequence shown here is derived from an EMBL/GenBank/DDBJ whole genome shotgun (WGS) entry which is preliminary data.</text>
</comment>
<gene>
    <name evidence="1" type="ORF">D9Q81_08630</name>
</gene>
<accession>A0A429G0V8</accession>
<protein>
    <recommendedName>
        <fullName evidence="3">Thioredoxin-like fold domain-containing protein</fullName>
    </recommendedName>
</protein>
<name>A0A429G0V8_9CREN</name>
<evidence type="ECO:0008006" key="3">
    <source>
        <dbReference type="Google" id="ProtNLM"/>
    </source>
</evidence>